<evidence type="ECO:0000256" key="2">
    <source>
        <dbReference type="ARBA" id="ARBA00010207"/>
    </source>
</evidence>
<dbReference type="NCBIfam" id="TIGR00468">
    <property type="entry name" value="pheS"/>
    <property type="match status" value="1"/>
</dbReference>
<evidence type="ECO:0000256" key="8">
    <source>
        <dbReference type="ARBA" id="ARBA00022840"/>
    </source>
</evidence>
<dbReference type="InterPro" id="IPR010978">
    <property type="entry name" value="tRNA-bd_arm"/>
</dbReference>
<evidence type="ECO:0000259" key="14">
    <source>
        <dbReference type="PROSITE" id="PS50862"/>
    </source>
</evidence>
<dbReference type="Proteomes" id="UP000228568">
    <property type="component" value="Unassembled WGS sequence"/>
</dbReference>
<dbReference type="SUPFAM" id="SSF55681">
    <property type="entry name" value="Class II aaRS and biotin synthetases"/>
    <property type="match status" value="1"/>
</dbReference>
<keyword evidence="5 13" id="KW-0436">Ligase</keyword>
<dbReference type="CDD" id="cd00496">
    <property type="entry name" value="PheRS_alpha_core"/>
    <property type="match status" value="1"/>
</dbReference>
<evidence type="ECO:0000256" key="13">
    <source>
        <dbReference type="HAMAP-Rule" id="MF_00281"/>
    </source>
</evidence>
<keyword evidence="10 13" id="KW-0648">Protein biosynthesis</keyword>
<comment type="cofactor">
    <cofactor evidence="13">
        <name>Mg(2+)</name>
        <dbReference type="ChEBI" id="CHEBI:18420"/>
    </cofactor>
    <text evidence="13">Binds 2 magnesium ions per tetramer.</text>
</comment>
<evidence type="ECO:0000256" key="3">
    <source>
        <dbReference type="ARBA" id="ARBA00011209"/>
    </source>
</evidence>
<comment type="subcellular location">
    <subcellularLocation>
        <location evidence="1 13">Cytoplasm</location>
    </subcellularLocation>
</comment>
<evidence type="ECO:0000256" key="5">
    <source>
        <dbReference type="ARBA" id="ARBA00022598"/>
    </source>
</evidence>
<organism evidence="15 16">
    <name type="scientific">Candidatus Magasanikbacteria bacterium CG_4_10_14_0_2_um_filter_37_12</name>
    <dbReference type="NCBI Taxonomy" id="1974637"/>
    <lineage>
        <taxon>Bacteria</taxon>
        <taxon>Candidatus Magasanikiibacteriota</taxon>
    </lineage>
</organism>
<dbReference type="PROSITE" id="PS50862">
    <property type="entry name" value="AA_TRNA_LIGASE_II"/>
    <property type="match status" value="1"/>
</dbReference>
<dbReference type="InterPro" id="IPR006195">
    <property type="entry name" value="aa-tRNA-synth_II"/>
</dbReference>
<proteinExistence type="inferred from homology"/>
<dbReference type="GO" id="GO:0000287">
    <property type="term" value="F:magnesium ion binding"/>
    <property type="evidence" value="ECO:0007669"/>
    <property type="project" value="UniProtKB-UniRule"/>
</dbReference>
<protein>
    <recommendedName>
        <fullName evidence="13">Phenylalanine--tRNA ligase alpha subunit</fullName>
        <ecNumber evidence="13">6.1.1.20</ecNumber>
    </recommendedName>
    <alternativeName>
        <fullName evidence="13">Phenylalanyl-tRNA synthetase alpha subunit</fullName>
        <shortName evidence="13">PheRS</shortName>
    </alternativeName>
</protein>
<evidence type="ECO:0000256" key="10">
    <source>
        <dbReference type="ARBA" id="ARBA00022917"/>
    </source>
</evidence>
<keyword evidence="7 13" id="KW-0547">Nucleotide-binding</keyword>
<dbReference type="AlphaFoldDB" id="A0A2M7V9C2"/>
<sequence>MKEKLHQLKKEFQKSINEINDTLKLDEVYQRFFGRKSGEMSAIMKSLKDLSGVARKEFGKLSNEVKNELEDIYANKKASLENKAWDDIALSESIDVTQPKLPKKRRGHLHPITQALWQLEEVAKKMGFIIEDGPEVESDYYIFEALNIPEHHPARDAQDTFYIKGHPHWTMRSHVSGMQVRQMREHGVPLRAAHIGRVFRNEALDATHGHTFYQFDCIVVDKNLTIGDLVGVIKTLLEGLYNREVELRLRPGHFPFVEPGFEMEMKVATGLGKERKEKWTEVVACGLVHPNVIKAGGLDPHEHDGFAFSLGLDRLVMAKYGVEDIRHIHSGDLRFLEQF</sequence>
<feature type="domain" description="Aminoacyl-transfer RNA synthetases class-II family profile" evidence="14">
    <location>
        <begin position="119"/>
        <end position="318"/>
    </location>
</feature>
<dbReference type="GO" id="GO:0005737">
    <property type="term" value="C:cytoplasm"/>
    <property type="evidence" value="ECO:0007669"/>
    <property type="project" value="UniProtKB-SubCell"/>
</dbReference>
<dbReference type="GO" id="GO:0004826">
    <property type="term" value="F:phenylalanine-tRNA ligase activity"/>
    <property type="evidence" value="ECO:0007669"/>
    <property type="project" value="UniProtKB-UniRule"/>
</dbReference>
<dbReference type="EC" id="6.1.1.20" evidence="13"/>
<dbReference type="EMBL" id="PFPK01000011">
    <property type="protein sequence ID" value="PIZ95444.1"/>
    <property type="molecule type" value="Genomic_DNA"/>
</dbReference>
<evidence type="ECO:0000256" key="6">
    <source>
        <dbReference type="ARBA" id="ARBA00022723"/>
    </source>
</evidence>
<evidence type="ECO:0000313" key="15">
    <source>
        <dbReference type="EMBL" id="PIZ95444.1"/>
    </source>
</evidence>
<reference evidence="16" key="1">
    <citation type="submission" date="2017-09" db="EMBL/GenBank/DDBJ databases">
        <title>Depth-based differentiation of microbial function through sediment-hosted aquifers and enrichment of novel symbionts in the deep terrestrial subsurface.</title>
        <authorList>
            <person name="Probst A.J."/>
            <person name="Ladd B."/>
            <person name="Jarett J.K."/>
            <person name="Geller-Mcgrath D.E."/>
            <person name="Sieber C.M.K."/>
            <person name="Emerson J.B."/>
            <person name="Anantharaman K."/>
            <person name="Thomas B.C."/>
            <person name="Malmstrom R."/>
            <person name="Stieglmeier M."/>
            <person name="Klingl A."/>
            <person name="Woyke T."/>
            <person name="Ryan C.M."/>
            <person name="Banfield J.F."/>
        </authorList>
    </citation>
    <scope>NUCLEOTIDE SEQUENCE [LARGE SCALE GENOMIC DNA]</scope>
</reference>
<dbReference type="Pfam" id="PF02912">
    <property type="entry name" value="Phe_tRNA-synt_N"/>
    <property type="match status" value="1"/>
</dbReference>
<comment type="caution">
    <text evidence="15">The sequence shown here is derived from an EMBL/GenBank/DDBJ whole genome shotgun (WGS) entry which is preliminary data.</text>
</comment>
<evidence type="ECO:0000256" key="7">
    <source>
        <dbReference type="ARBA" id="ARBA00022741"/>
    </source>
</evidence>
<dbReference type="Pfam" id="PF01409">
    <property type="entry name" value="tRNA-synt_2d"/>
    <property type="match status" value="1"/>
</dbReference>
<name>A0A2M7V9C2_9BACT</name>
<keyword evidence="4 13" id="KW-0963">Cytoplasm</keyword>
<dbReference type="Gene3D" id="3.30.930.10">
    <property type="entry name" value="Bira Bifunctional Protein, Domain 2"/>
    <property type="match status" value="1"/>
</dbReference>
<dbReference type="PANTHER" id="PTHR11538:SF41">
    <property type="entry name" value="PHENYLALANINE--TRNA LIGASE, MITOCHONDRIAL"/>
    <property type="match status" value="1"/>
</dbReference>
<comment type="catalytic activity">
    <reaction evidence="12 13">
        <text>tRNA(Phe) + L-phenylalanine + ATP = L-phenylalanyl-tRNA(Phe) + AMP + diphosphate + H(+)</text>
        <dbReference type="Rhea" id="RHEA:19413"/>
        <dbReference type="Rhea" id="RHEA-COMP:9668"/>
        <dbReference type="Rhea" id="RHEA-COMP:9699"/>
        <dbReference type="ChEBI" id="CHEBI:15378"/>
        <dbReference type="ChEBI" id="CHEBI:30616"/>
        <dbReference type="ChEBI" id="CHEBI:33019"/>
        <dbReference type="ChEBI" id="CHEBI:58095"/>
        <dbReference type="ChEBI" id="CHEBI:78442"/>
        <dbReference type="ChEBI" id="CHEBI:78531"/>
        <dbReference type="ChEBI" id="CHEBI:456215"/>
        <dbReference type="EC" id="6.1.1.20"/>
    </reaction>
</comment>
<comment type="subunit">
    <text evidence="3 13">Tetramer of two alpha and two beta subunits.</text>
</comment>
<keyword evidence="9 13" id="KW-0460">Magnesium</keyword>
<keyword evidence="6 13" id="KW-0479">Metal-binding</keyword>
<keyword evidence="8 13" id="KW-0067">ATP-binding</keyword>
<dbReference type="InterPro" id="IPR002319">
    <property type="entry name" value="Phenylalanyl-tRNA_Synthase"/>
</dbReference>
<dbReference type="InterPro" id="IPR045864">
    <property type="entry name" value="aa-tRNA-synth_II/BPL/LPL"/>
</dbReference>
<comment type="similarity">
    <text evidence="2 13">Belongs to the class-II aminoacyl-tRNA synthetase family. Phe-tRNA synthetase alpha subunit type 1 subfamily.</text>
</comment>
<keyword evidence="11 13" id="KW-0030">Aminoacyl-tRNA synthetase</keyword>
<feature type="binding site" evidence="13">
    <location>
        <position position="258"/>
    </location>
    <ligand>
        <name>Mg(2+)</name>
        <dbReference type="ChEBI" id="CHEBI:18420"/>
        <note>shared with beta subunit</note>
    </ligand>
</feature>
<dbReference type="InterPro" id="IPR022911">
    <property type="entry name" value="Phe_tRNA_ligase_alpha1_bac"/>
</dbReference>
<dbReference type="InterPro" id="IPR004188">
    <property type="entry name" value="Phe-tRNA_ligase_II_N"/>
</dbReference>
<dbReference type="GO" id="GO:0000049">
    <property type="term" value="F:tRNA binding"/>
    <property type="evidence" value="ECO:0007669"/>
    <property type="project" value="InterPro"/>
</dbReference>
<evidence type="ECO:0000256" key="9">
    <source>
        <dbReference type="ARBA" id="ARBA00022842"/>
    </source>
</evidence>
<dbReference type="HAMAP" id="MF_00281">
    <property type="entry name" value="Phe_tRNA_synth_alpha1"/>
    <property type="match status" value="1"/>
</dbReference>
<evidence type="ECO:0000313" key="16">
    <source>
        <dbReference type="Proteomes" id="UP000228568"/>
    </source>
</evidence>
<dbReference type="GO" id="GO:0006432">
    <property type="term" value="P:phenylalanyl-tRNA aminoacylation"/>
    <property type="evidence" value="ECO:0007669"/>
    <property type="project" value="UniProtKB-UniRule"/>
</dbReference>
<evidence type="ECO:0000256" key="12">
    <source>
        <dbReference type="ARBA" id="ARBA00049255"/>
    </source>
</evidence>
<gene>
    <name evidence="13" type="primary">pheS</name>
    <name evidence="15" type="ORF">COX81_00805</name>
</gene>
<dbReference type="SUPFAM" id="SSF46589">
    <property type="entry name" value="tRNA-binding arm"/>
    <property type="match status" value="1"/>
</dbReference>
<dbReference type="InterPro" id="IPR004529">
    <property type="entry name" value="Phe-tRNA-synth_IIc_asu"/>
</dbReference>
<evidence type="ECO:0000256" key="4">
    <source>
        <dbReference type="ARBA" id="ARBA00022490"/>
    </source>
</evidence>
<accession>A0A2M7V9C2</accession>
<dbReference type="PANTHER" id="PTHR11538">
    <property type="entry name" value="PHENYLALANYL-TRNA SYNTHETASE"/>
    <property type="match status" value="1"/>
</dbReference>
<evidence type="ECO:0000256" key="1">
    <source>
        <dbReference type="ARBA" id="ARBA00004496"/>
    </source>
</evidence>
<evidence type="ECO:0000256" key="11">
    <source>
        <dbReference type="ARBA" id="ARBA00023146"/>
    </source>
</evidence>
<dbReference type="GO" id="GO:0005524">
    <property type="term" value="F:ATP binding"/>
    <property type="evidence" value="ECO:0007669"/>
    <property type="project" value="UniProtKB-UniRule"/>
</dbReference>